<evidence type="ECO:0000313" key="5">
    <source>
        <dbReference type="Proteomes" id="UP001059844"/>
    </source>
</evidence>
<feature type="domain" description="N-acetyltransferase" evidence="3">
    <location>
        <begin position="1"/>
        <end position="142"/>
    </location>
</feature>
<dbReference type="Proteomes" id="UP001059844">
    <property type="component" value="Chromosome"/>
</dbReference>
<accession>A0ABY5IRD6</accession>
<dbReference type="GO" id="GO:0016746">
    <property type="term" value="F:acyltransferase activity"/>
    <property type="evidence" value="ECO:0007669"/>
    <property type="project" value="UniProtKB-KW"/>
</dbReference>
<dbReference type="Pfam" id="PF13508">
    <property type="entry name" value="Acetyltransf_7"/>
    <property type="match status" value="1"/>
</dbReference>
<dbReference type="Gene3D" id="3.40.630.30">
    <property type="match status" value="1"/>
</dbReference>
<dbReference type="InterPro" id="IPR000182">
    <property type="entry name" value="GNAT_dom"/>
</dbReference>
<dbReference type="InterPro" id="IPR016181">
    <property type="entry name" value="Acyl_CoA_acyltransferase"/>
</dbReference>
<dbReference type="NCBIfam" id="NF007853">
    <property type="entry name" value="PRK10562.1"/>
    <property type="match status" value="1"/>
</dbReference>
<keyword evidence="2 4" id="KW-0012">Acyltransferase</keyword>
<reference evidence="4" key="1">
    <citation type="submission" date="2022-07" db="EMBL/GenBank/DDBJ databases">
        <title>Isolation, identification, and degradation of a PFOSA degrading strain from sewage treatment plant.</title>
        <authorList>
            <person name="Zhang L."/>
            <person name="Huo Y."/>
        </authorList>
    </citation>
    <scope>NUCLEOTIDE SEQUENCE</scope>
    <source>
        <strain evidence="4">C1</strain>
    </source>
</reference>
<gene>
    <name evidence="4" type="ORF">NOX80_11940</name>
</gene>
<dbReference type="EC" id="2.3.1.-" evidence="4"/>
<evidence type="ECO:0000256" key="2">
    <source>
        <dbReference type="ARBA" id="ARBA00023315"/>
    </source>
</evidence>
<dbReference type="SUPFAM" id="SSF55729">
    <property type="entry name" value="Acyl-CoA N-acyltransferases (Nat)"/>
    <property type="match status" value="1"/>
</dbReference>
<dbReference type="CDD" id="cd04301">
    <property type="entry name" value="NAT_SF"/>
    <property type="match status" value="1"/>
</dbReference>
<protein>
    <submittedName>
        <fullName evidence="4">N-acetyltransferase</fullName>
        <ecNumber evidence="4">2.3.1.-</ecNumber>
    </submittedName>
</protein>
<proteinExistence type="predicted"/>
<keyword evidence="1 4" id="KW-0808">Transferase</keyword>
<evidence type="ECO:0000313" key="4">
    <source>
        <dbReference type="EMBL" id="UUC44343.1"/>
    </source>
</evidence>
<dbReference type="EMBL" id="CP101751">
    <property type="protein sequence ID" value="UUC44343.1"/>
    <property type="molecule type" value="Genomic_DNA"/>
</dbReference>
<organism evidence="4 5">
    <name type="scientific">Flavobacterium cerinum</name>
    <dbReference type="NCBI Taxonomy" id="2502784"/>
    <lineage>
        <taxon>Bacteria</taxon>
        <taxon>Pseudomonadati</taxon>
        <taxon>Bacteroidota</taxon>
        <taxon>Flavobacteriia</taxon>
        <taxon>Flavobacteriales</taxon>
        <taxon>Flavobacteriaceae</taxon>
        <taxon>Flavobacterium</taxon>
    </lineage>
</organism>
<dbReference type="PANTHER" id="PTHR43800:SF1">
    <property type="entry name" value="PEPTIDYL-LYSINE N-ACETYLTRANSFERASE YJAB"/>
    <property type="match status" value="1"/>
</dbReference>
<keyword evidence="5" id="KW-1185">Reference proteome</keyword>
<dbReference type="PANTHER" id="PTHR43800">
    <property type="entry name" value="PEPTIDYL-LYSINE N-ACETYLTRANSFERASE YJAB"/>
    <property type="match status" value="1"/>
</dbReference>
<dbReference type="RefSeq" id="WP_256550017.1">
    <property type="nucleotide sequence ID" value="NZ_CP101751.1"/>
</dbReference>
<dbReference type="PROSITE" id="PS51186">
    <property type="entry name" value="GNAT"/>
    <property type="match status" value="1"/>
</dbReference>
<evidence type="ECO:0000256" key="1">
    <source>
        <dbReference type="ARBA" id="ARBA00022679"/>
    </source>
</evidence>
<sequence>MIRKLQPTEIDETVALWYAVSVKAHDFIAAEYWEANKAEMAQTYLPNSDTYVFIENNTVGGFVSMVDSFLAAIFVATNLQGKGIGKQLIDFVKQQYPSIQLKVYKKNGPSILFYQKQGFVLLEEQTEVTTGETECLMQWQYPMQ</sequence>
<name>A0ABY5IRD6_9FLAO</name>
<evidence type="ECO:0000259" key="3">
    <source>
        <dbReference type="PROSITE" id="PS51186"/>
    </source>
</evidence>